<evidence type="ECO:0000313" key="2">
    <source>
        <dbReference type="EMBL" id="GAA3622892.1"/>
    </source>
</evidence>
<keyword evidence="1" id="KW-0472">Membrane</keyword>
<evidence type="ECO:0000313" key="3">
    <source>
        <dbReference type="Proteomes" id="UP001501697"/>
    </source>
</evidence>
<proteinExistence type="predicted"/>
<dbReference type="EMBL" id="BAAAYU010000001">
    <property type="protein sequence ID" value="GAA3622892.1"/>
    <property type="molecule type" value="Genomic_DNA"/>
</dbReference>
<evidence type="ECO:0000256" key="1">
    <source>
        <dbReference type="SAM" id="Phobius"/>
    </source>
</evidence>
<keyword evidence="1" id="KW-1133">Transmembrane helix</keyword>
<comment type="caution">
    <text evidence="2">The sequence shown here is derived from an EMBL/GenBank/DDBJ whole genome shotgun (WGS) entry which is preliminary data.</text>
</comment>
<organism evidence="2 3">
    <name type="scientific">Microbacterium awajiense</name>
    <dbReference type="NCBI Taxonomy" id="415214"/>
    <lineage>
        <taxon>Bacteria</taxon>
        <taxon>Bacillati</taxon>
        <taxon>Actinomycetota</taxon>
        <taxon>Actinomycetes</taxon>
        <taxon>Micrococcales</taxon>
        <taxon>Microbacteriaceae</taxon>
        <taxon>Microbacterium</taxon>
    </lineage>
</organism>
<sequence>MLAANAVPHGAVGVVGREFPSPFASPPGRGMSPPWVNVLWSAVNIAGSRGVLDSVSPRRPGEGVAFAVGAGVMAVVLTGYFARVLRDR</sequence>
<feature type="transmembrane region" description="Helical" evidence="1">
    <location>
        <begin position="63"/>
        <end position="82"/>
    </location>
</feature>
<reference evidence="3" key="1">
    <citation type="journal article" date="2019" name="Int. J. Syst. Evol. Microbiol.">
        <title>The Global Catalogue of Microorganisms (GCM) 10K type strain sequencing project: providing services to taxonomists for standard genome sequencing and annotation.</title>
        <authorList>
            <consortium name="The Broad Institute Genomics Platform"/>
            <consortium name="The Broad Institute Genome Sequencing Center for Infectious Disease"/>
            <person name="Wu L."/>
            <person name="Ma J."/>
        </authorList>
    </citation>
    <scope>NUCLEOTIDE SEQUENCE [LARGE SCALE GENOMIC DNA]</scope>
    <source>
        <strain evidence="3">JCM 16544</strain>
    </source>
</reference>
<accession>A0ABP6ZZT7</accession>
<keyword evidence="3" id="KW-1185">Reference proteome</keyword>
<dbReference type="Proteomes" id="UP001501697">
    <property type="component" value="Unassembled WGS sequence"/>
</dbReference>
<name>A0ABP6ZZT7_9MICO</name>
<protein>
    <submittedName>
        <fullName evidence="2">Uncharacterized protein</fullName>
    </submittedName>
</protein>
<keyword evidence="1" id="KW-0812">Transmembrane</keyword>
<gene>
    <name evidence="2" type="ORF">GCM10022200_01340</name>
</gene>